<evidence type="ECO:0000256" key="1">
    <source>
        <dbReference type="ARBA" id="ARBA00004123"/>
    </source>
</evidence>
<evidence type="ECO:0000256" key="5">
    <source>
        <dbReference type="ARBA" id="ARBA00023242"/>
    </source>
</evidence>
<name>A0A6A4LAG3_9ERIC</name>
<dbReference type="OrthoDB" id="2193432at2759"/>
<evidence type="ECO:0000313" key="8">
    <source>
        <dbReference type="Proteomes" id="UP000428333"/>
    </source>
</evidence>
<dbReference type="InterPro" id="IPR037794">
    <property type="entry name" value="TAF12"/>
</dbReference>
<keyword evidence="4" id="KW-0804">Transcription</keyword>
<proteinExistence type="inferred from homology"/>
<dbReference type="InterPro" id="IPR009072">
    <property type="entry name" value="Histone-fold"/>
</dbReference>
<dbReference type="GO" id="GO:0017025">
    <property type="term" value="F:TBP-class protein binding"/>
    <property type="evidence" value="ECO:0007669"/>
    <property type="project" value="TreeGrafter"/>
</dbReference>
<evidence type="ECO:0000256" key="2">
    <source>
        <dbReference type="ARBA" id="ARBA00007530"/>
    </source>
</evidence>
<dbReference type="Pfam" id="PF03847">
    <property type="entry name" value="TFIID_20kDa"/>
    <property type="match status" value="1"/>
</dbReference>
<accession>A0A6A4LAG3</accession>
<keyword evidence="5" id="KW-0539">Nucleus</keyword>
<evidence type="ECO:0000313" key="7">
    <source>
        <dbReference type="EMBL" id="KAE9457516.1"/>
    </source>
</evidence>
<dbReference type="GO" id="GO:0005669">
    <property type="term" value="C:transcription factor TFIID complex"/>
    <property type="evidence" value="ECO:0007669"/>
    <property type="project" value="InterPro"/>
</dbReference>
<organism evidence="7 8">
    <name type="scientific">Rhododendron williamsianum</name>
    <dbReference type="NCBI Taxonomy" id="262921"/>
    <lineage>
        <taxon>Eukaryota</taxon>
        <taxon>Viridiplantae</taxon>
        <taxon>Streptophyta</taxon>
        <taxon>Embryophyta</taxon>
        <taxon>Tracheophyta</taxon>
        <taxon>Spermatophyta</taxon>
        <taxon>Magnoliopsida</taxon>
        <taxon>eudicotyledons</taxon>
        <taxon>Gunneridae</taxon>
        <taxon>Pentapetalae</taxon>
        <taxon>asterids</taxon>
        <taxon>Ericales</taxon>
        <taxon>Ericaceae</taxon>
        <taxon>Ericoideae</taxon>
        <taxon>Rhodoreae</taxon>
        <taxon>Rhododendron</taxon>
    </lineage>
</organism>
<comment type="similarity">
    <text evidence="2">Belongs to the TAF12 family.</text>
</comment>
<comment type="caution">
    <text evidence="7">The sequence shown here is derived from an EMBL/GenBank/DDBJ whole genome shotgun (WGS) entry which is preliminary data.</text>
</comment>
<dbReference type="Gene3D" id="1.10.20.10">
    <property type="entry name" value="Histone, subunit A"/>
    <property type="match status" value="1"/>
</dbReference>
<feature type="domain" description="Transcription initiation factor TFIID subunit 12" evidence="6">
    <location>
        <begin position="87"/>
        <end position="114"/>
    </location>
</feature>
<gene>
    <name evidence="7" type="ORF">C3L33_10581</name>
</gene>
<dbReference type="InterPro" id="IPR003228">
    <property type="entry name" value="TFIID_TAF12_dom"/>
</dbReference>
<comment type="subcellular location">
    <subcellularLocation>
        <location evidence="1">Nucleus</location>
    </subcellularLocation>
</comment>
<dbReference type="EMBL" id="QEFC01001489">
    <property type="protein sequence ID" value="KAE9457516.1"/>
    <property type="molecule type" value="Genomic_DNA"/>
</dbReference>
<dbReference type="GO" id="GO:0051123">
    <property type="term" value="P:RNA polymerase II preinitiation complex assembly"/>
    <property type="evidence" value="ECO:0007669"/>
    <property type="project" value="TreeGrafter"/>
</dbReference>
<sequence length="191" mass="21203">MEDEEEEEGLRVGCGSLLCPSMIWASTMEAMWSANNGELMLNSDGRTREDYTWLICLGKGYVGLVSQSVVGAAEPIDQDAKHMKSYNKITTFSCSLAKHRKSNTLEAKDILLHLGVKRLMSERNWNTTLPGFSGDEIKIYRKHFQVILTKNDLQRSPGLRRSWSIASGDIANTRSSIGQAVGNAKSHIPKA</sequence>
<protein>
    <recommendedName>
        <fullName evidence="6">Transcription initiation factor TFIID subunit 12 domain-containing protein</fullName>
    </recommendedName>
</protein>
<dbReference type="PANTHER" id="PTHR12264">
    <property type="entry name" value="TRANSCRIPTION INITIATION FACTOR TFIID SUBUNIT 12"/>
    <property type="match status" value="1"/>
</dbReference>
<reference evidence="7 8" key="1">
    <citation type="journal article" date="2019" name="Genome Biol. Evol.">
        <title>The Rhododendron genome and chromosomal organization provide insight into shared whole-genome duplications across the heath family (Ericaceae).</title>
        <authorList>
            <person name="Soza V.L."/>
            <person name="Lindsley D."/>
            <person name="Waalkes A."/>
            <person name="Ramage E."/>
            <person name="Patwardhan R.P."/>
            <person name="Burton J.N."/>
            <person name="Adey A."/>
            <person name="Kumar A."/>
            <person name="Qiu R."/>
            <person name="Shendure J."/>
            <person name="Hall B."/>
        </authorList>
    </citation>
    <scope>NUCLEOTIDE SEQUENCE [LARGE SCALE GENOMIC DNA]</scope>
    <source>
        <strain evidence="7">RSF 1966-606</strain>
    </source>
</reference>
<keyword evidence="3" id="KW-0805">Transcription regulation</keyword>
<evidence type="ECO:0000256" key="4">
    <source>
        <dbReference type="ARBA" id="ARBA00023163"/>
    </source>
</evidence>
<evidence type="ECO:0000259" key="6">
    <source>
        <dbReference type="Pfam" id="PF03847"/>
    </source>
</evidence>
<dbReference type="GO" id="GO:0003677">
    <property type="term" value="F:DNA binding"/>
    <property type="evidence" value="ECO:0007669"/>
    <property type="project" value="TreeGrafter"/>
</dbReference>
<evidence type="ECO:0000256" key="3">
    <source>
        <dbReference type="ARBA" id="ARBA00023015"/>
    </source>
</evidence>
<keyword evidence="8" id="KW-1185">Reference proteome</keyword>
<dbReference type="GO" id="GO:0046982">
    <property type="term" value="F:protein heterodimerization activity"/>
    <property type="evidence" value="ECO:0007669"/>
    <property type="project" value="InterPro"/>
</dbReference>
<dbReference type="PANTHER" id="PTHR12264:SF21">
    <property type="entry name" value="TRANSCRIPTION INITIATION FACTOR TFIID SUBUNIT 12"/>
    <property type="match status" value="1"/>
</dbReference>
<dbReference type="GO" id="GO:0000124">
    <property type="term" value="C:SAGA complex"/>
    <property type="evidence" value="ECO:0007669"/>
    <property type="project" value="InterPro"/>
</dbReference>
<feature type="non-terminal residue" evidence="7">
    <location>
        <position position="1"/>
    </location>
</feature>
<dbReference type="AlphaFoldDB" id="A0A6A4LAG3"/>
<dbReference type="Proteomes" id="UP000428333">
    <property type="component" value="Linkage Group LG06"/>
</dbReference>